<evidence type="ECO:0000256" key="10">
    <source>
        <dbReference type="SAM" id="Phobius"/>
    </source>
</evidence>
<proteinExistence type="evidence at transcript level"/>
<keyword evidence="6 10" id="KW-0812">Transmembrane</keyword>
<dbReference type="GO" id="GO:0031969">
    <property type="term" value="C:chloroplast membrane"/>
    <property type="evidence" value="ECO:0007669"/>
    <property type="project" value="UniProtKB-SubCell"/>
</dbReference>
<dbReference type="PANTHER" id="PTHR43009">
    <property type="entry name" value="HOMOGENTISATE SOLANESYLTRANSFERASE, CHLOROPLASTIC"/>
    <property type="match status" value="1"/>
</dbReference>
<keyword evidence="9 10" id="KW-0472">Membrane</keyword>
<feature type="transmembrane region" description="Helical" evidence="10">
    <location>
        <begin position="212"/>
        <end position="230"/>
    </location>
</feature>
<evidence type="ECO:0000256" key="4">
    <source>
        <dbReference type="ARBA" id="ARBA00022640"/>
    </source>
</evidence>
<comment type="similarity">
    <text evidence="2">Belongs to the UbiA prenyltransferase family.</text>
</comment>
<evidence type="ECO:0000256" key="9">
    <source>
        <dbReference type="ARBA" id="ARBA00023136"/>
    </source>
</evidence>
<accession>A0A6S4PZS2</accession>
<comment type="subcellular location">
    <subcellularLocation>
        <location evidence="1">Plastid</location>
        <location evidence="1">Chloroplast membrane</location>
        <topology evidence="1">Multi-pass membrane protein</topology>
    </subcellularLocation>
</comment>
<evidence type="ECO:0000313" key="11">
    <source>
        <dbReference type="EMBL" id="BBC82717.1"/>
    </source>
</evidence>
<reference evidence="11" key="1">
    <citation type="journal article" date="2020" name="New Phytol.">
        <title>Convergent evolution of the UbiA prenyltransferase family underlies the independent acquisition of furanocoumarins in plants.</title>
        <authorList>
            <person name="Munakata R."/>
            <person name="Kitajima S."/>
            <person name="Nuttens A."/>
            <person name="Tatsumi K."/>
            <person name="Takemura T."/>
            <person name="Ichino T."/>
            <person name="Galati G."/>
            <person name="Vautrin S."/>
            <person name="Berges H."/>
            <person name="Grosjean J."/>
            <person name="Bourgaud F."/>
            <person name="Sugiyama A."/>
            <person name="Hehn A."/>
            <person name="Yazaki K."/>
        </authorList>
    </citation>
    <scope>NUCLEOTIDE SEQUENCE</scope>
</reference>
<keyword evidence="3" id="KW-0150">Chloroplast</keyword>
<feature type="transmembrane region" description="Helical" evidence="10">
    <location>
        <begin position="134"/>
        <end position="156"/>
    </location>
</feature>
<organism evidence="11">
    <name type="scientific">Ficus carica</name>
    <name type="common">Common fig</name>
    <dbReference type="NCBI Taxonomy" id="3494"/>
    <lineage>
        <taxon>Eukaryota</taxon>
        <taxon>Viridiplantae</taxon>
        <taxon>Streptophyta</taxon>
        <taxon>Embryophyta</taxon>
        <taxon>Tracheophyta</taxon>
        <taxon>Spermatophyta</taxon>
        <taxon>Magnoliopsida</taxon>
        <taxon>eudicotyledons</taxon>
        <taxon>Gunneridae</taxon>
        <taxon>Pentapetalae</taxon>
        <taxon>rosids</taxon>
        <taxon>fabids</taxon>
        <taxon>Rosales</taxon>
        <taxon>Moraceae</taxon>
        <taxon>Ficeae</taxon>
        <taxon>Ficus</taxon>
    </lineage>
</organism>
<dbReference type="GO" id="GO:0016765">
    <property type="term" value="F:transferase activity, transferring alkyl or aryl (other than methyl) groups"/>
    <property type="evidence" value="ECO:0007669"/>
    <property type="project" value="InterPro"/>
</dbReference>
<dbReference type="Gene3D" id="1.10.357.140">
    <property type="entry name" value="UbiA prenyltransferase"/>
    <property type="match status" value="1"/>
</dbReference>
<feature type="transmembrane region" description="Helical" evidence="10">
    <location>
        <begin position="187"/>
        <end position="206"/>
    </location>
</feature>
<dbReference type="AlphaFoldDB" id="A0A6S4PZS2"/>
<keyword evidence="7" id="KW-0809">Transit peptide</keyword>
<keyword evidence="4" id="KW-0934">Plastid</keyword>
<feature type="transmembrane region" description="Helical" evidence="10">
    <location>
        <begin position="269"/>
        <end position="288"/>
    </location>
</feature>
<feature type="transmembrane region" description="Helical" evidence="10">
    <location>
        <begin position="110"/>
        <end position="128"/>
    </location>
</feature>
<evidence type="ECO:0000256" key="6">
    <source>
        <dbReference type="ARBA" id="ARBA00022692"/>
    </source>
</evidence>
<dbReference type="InterPro" id="IPR044878">
    <property type="entry name" value="UbiA_sf"/>
</dbReference>
<keyword evidence="8 10" id="KW-1133">Transmembrane helix</keyword>
<feature type="transmembrane region" description="Helical" evidence="10">
    <location>
        <begin position="316"/>
        <end position="336"/>
    </location>
</feature>
<evidence type="ECO:0000256" key="1">
    <source>
        <dbReference type="ARBA" id="ARBA00004508"/>
    </source>
</evidence>
<name>A0A6S4PZS2_FICCA</name>
<dbReference type="InterPro" id="IPR000537">
    <property type="entry name" value="UbiA_prenyltransferase"/>
</dbReference>
<evidence type="ECO:0000256" key="7">
    <source>
        <dbReference type="ARBA" id="ARBA00022946"/>
    </source>
</evidence>
<dbReference type="EMBL" id="LC369746">
    <property type="protein sequence ID" value="BBC82717.1"/>
    <property type="molecule type" value="mRNA"/>
</dbReference>
<protein>
    <submittedName>
        <fullName evidence="11">Uncharacterized protein</fullName>
    </submittedName>
</protein>
<dbReference type="PANTHER" id="PTHR43009:SF10">
    <property type="entry name" value="HOMOGENTISATE SOLANESYLTRANSFERASE, CHLOROPLASTIC"/>
    <property type="match status" value="1"/>
</dbReference>
<feature type="transmembrane region" description="Helical" evidence="10">
    <location>
        <begin position="237"/>
        <end position="257"/>
    </location>
</feature>
<dbReference type="Pfam" id="PF01040">
    <property type="entry name" value="UbiA"/>
    <property type="match status" value="1"/>
</dbReference>
<evidence type="ECO:0000256" key="2">
    <source>
        <dbReference type="ARBA" id="ARBA00005985"/>
    </source>
</evidence>
<evidence type="ECO:0000256" key="8">
    <source>
        <dbReference type="ARBA" id="ARBA00022989"/>
    </source>
</evidence>
<gene>
    <name evidence="11" type="primary">FcPT2a</name>
</gene>
<keyword evidence="5" id="KW-0808">Transferase</keyword>
<evidence type="ECO:0000256" key="3">
    <source>
        <dbReference type="ARBA" id="ARBA00022528"/>
    </source>
</evidence>
<evidence type="ECO:0000256" key="5">
    <source>
        <dbReference type="ARBA" id="ARBA00022679"/>
    </source>
</evidence>
<sequence length="396" mass="44407">MELSISYSSLRPSAVLPQRCKSSSHNNRMICIKPITKNINNCSSNFPSKLCSTNRLIQPLAGLYGESKQDRPRNIIRACGRDEHDDSASSTGLTKVLRFGSACYKFVRPYAMLHTLISTICLFARVLVENPQLFTWSLLLKAFLGLIAVLLLNAYYCGHNGIYDADIDRVNKPDLPISSGDLSLKQAWFLVIFAVLSGLLILRLMNADLITTSLYCFWILLATSYSAPPFRFKQSSVATSIVIPLMGGIVHLVGVLYATRASLGLSFQWSPSTIFITTFATLFFLVICNIKDLADVEGDIKYNIRTFPAIYGPRKVTIFFTGILLLDYIGSMLVAICMPQAFKPYIMAPAHAIFSLWILIEAKKLDKTNYSKEASTNFFQLLWKLFALEFLLFPFM</sequence>